<dbReference type="PATRIC" id="fig|626887.3.peg.1841"/>
<dbReference type="GO" id="GO:0006508">
    <property type="term" value="P:proteolysis"/>
    <property type="evidence" value="ECO:0007669"/>
    <property type="project" value="UniProtKB-KW"/>
</dbReference>
<accession>N6W5M4</accession>
<keyword evidence="6 7" id="KW-0472">Membrane</keyword>
<feature type="transmembrane region" description="Helical" evidence="7">
    <location>
        <begin position="275"/>
        <end position="302"/>
    </location>
</feature>
<dbReference type="PANTHER" id="PTHR43731">
    <property type="entry name" value="RHOMBOID PROTEASE"/>
    <property type="match status" value="1"/>
</dbReference>
<dbReference type="OrthoDB" id="9814037at2"/>
<comment type="subcellular location">
    <subcellularLocation>
        <location evidence="1">Membrane</location>
        <topology evidence="1">Multi-pass membrane protein</topology>
    </subcellularLocation>
</comment>
<reference evidence="9 10" key="1">
    <citation type="journal article" date="2013" name="Genome Announc.">
        <title>Genome Sequence of the Polycyclic Aromatic Hydrocarbon-Degrading Bacterium Strain Marinobacter nanhaiticus D15-8WT.</title>
        <authorList>
            <person name="Cui Z."/>
            <person name="Gao W."/>
            <person name="Li Q."/>
            <person name="Xu G."/>
            <person name="Zheng L."/>
        </authorList>
    </citation>
    <scope>NUCLEOTIDE SEQUENCE [LARGE SCALE GENOMIC DNA]</scope>
    <source>
        <strain evidence="9 10">D15-8W</strain>
    </source>
</reference>
<comment type="caution">
    <text evidence="9">The sequence shown here is derived from an EMBL/GenBank/DDBJ whole genome shotgun (WGS) entry which is preliminary data.</text>
</comment>
<proteinExistence type="inferred from homology"/>
<dbReference type="GO" id="GO:0004252">
    <property type="term" value="F:serine-type endopeptidase activity"/>
    <property type="evidence" value="ECO:0007669"/>
    <property type="project" value="InterPro"/>
</dbReference>
<feature type="transmembrane region" description="Helical" evidence="7">
    <location>
        <begin position="137"/>
        <end position="153"/>
    </location>
</feature>
<dbReference type="Proteomes" id="UP000013165">
    <property type="component" value="Unassembled WGS sequence"/>
</dbReference>
<dbReference type="eggNOG" id="COG0705">
    <property type="taxonomic scope" value="Bacteria"/>
</dbReference>
<evidence type="ECO:0000256" key="4">
    <source>
        <dbReference type="ARBA" id="ARBA00022801"/>
    </source>
</evidence>
<dbReference type="STRING" id="626887.J057_09186"/>
<feature type="transmembrane region" description="Helical" evidence="7">
    <location>
        <begin position="218"/>
        <end position="238"/>
    </location>
</feature>
<feature type="transmembrane region" description="Helical" evidence="7">
    <location>
        <begin position="245"/>
        <end position="269"/>
    </location>
</feature>
<evidence type="ECO:0000256" key="5">
    <source>
        <dbReference type="ARBA" id="ARBA00022989"/>
    </source>
</evidence>
<feature type="transmembrane region" description="Helical" evidence="7">
    <location>
        <begin position="15"/>
        <end position="33"/>
    </location>
</feature>
<feature type="transmembrane region" description="Helical" evidence="7">
    <location>
        <begin position="165"/>
        <end position="183"/>
    </location>
</feature>
<organism evidence="9 10">
    <name type="scientific">Marinobacter nanhaiticus D15-8W</name>
    <dbReference type="NCBI Taxonomy" id="626887"/>
    <lineage>
        <taxon>Bacteria</taxon>
        <taxon>Pseudomonadati</taxon>
        <taxon>Pseudomonadota</taxon>
        <taxon>Gammaproteobacteria</taxon>
        <taxon>Pseudomonadales</taxon>
        <taxon>Marinobacteraceae</taxon>
        <taxon>Marinobacter</taxon>
    </lineage>
</organism>
<comment type="similarity">
    <text evidence="2">Belongs to the peptidase S54 family.</text>
</comment>
<sequence>MLIIPVERSVDWRRPPWATLGLMLACLLVFLFYQGDDERLTRLAIENYLEADLDQLEAPAYETYLQRQINLEGETDRAESLNAMREAMAQDDRLWLALQLISDPGFYDYLQQNQDVLWAPEQRQYWQQHRTPIQQELISRISAFAAGLVPAHLEVSDLVSYQFLHGGWGHLIGNMVILFMLGFTVERALGGGRFLIAYLLCGMFSGLVWAGFNWGEPFPLVGASGSISGLMGMYVAIFGMQRIRFFYFLGVYFDYFKAPALVMLPVWLVKEVYDHFFAGATGVAYLAHAGGLAAGAGMVWLLGKSWLQVQESFFEPEDDEVDERFRSAYAQAMSRIGELDFEQARLQFEALWQRHPDRPMLLEHLYQLAKLRPDSEAYRNRARELMQVTMAGHQTERMLEIWQEYQGKGQPHHPLSPEDHNRVFFASLRSGELKVAEKVFERLRACGNELLTLEACRLLAEEFEKREMGPKARHYRQLMDAPAGP</sequence>
<dbReference type="PANTHER" id="PTHR43731:SF14">
    <property type="entry name" value="PRESENILIN-ASSOCIATED RHOMBOID-LIKE PROTEIN, MITOCHONDRIAL"/>
    <property type="match status" value="1"/>
</dbReference>
<protein>
    <submittedName>
        <fullName evidence="9">Rhomboid family intramembrane serine protease</fullName>
    </submittedName>
</protein>
<evidence type="ECO:0000256" key="7">
    <source>
        <dbReference type="SAM" id="Phobius"/>
    </source>
</evidence>
<evidence type="ECO:0000256" key="2">
    <source>
        <dbReference type="ARBA" id="ARBA00009045"/>
    </source>
</evidence>
<dbReference type="Pfam" id="PF01694">
    <property type="entry name" value="Rhomboid"/>
    <property type="match status" value="1"/>
</dbReference>
<evidence type="ECO:0000313" key="9">
    <source>
        <dbReference type="EMBL" id="ENO15514.1"/>
    </source>
</evidence>
<dbReference type="GO" id="GO:0016020">
    <property type="term" value="C:membrane"/>
    <property type="evidence" value="ECO:0007669"/>
    <property type="project" value="UniProtKB-SubCell"/>
</dbReference>
<feature type="domain" description="Peptidase S54 rhomboid" evidence="8">
    <location>
        <begin position="154"/>
        <end position="304"/>
    </location>
</feature>
<dbReference type="InterPro" id="IPR022764">
    <property type="entry name" value="Peptidase_S54_rhomboid_dom"/>
</dbReference>
<keyword evidence="9" id="KW-0645">Protease</keyword>
<keyword evidence="5 7" id="KW-1133">Transmembrane helix</keyword>
<evidence type="ECO:0000313" key="10">
    <source>
        <dbReference type="Proteomes" id="UP000013165"/>
    </source>
</evidence>
<name>N6W5M4_9GAMM</name>
<dbReference type="AlphaFoldDB" id="N6W5M4"/>
<feature type="transmembrane region" description="Helical" evidence="7">
    <location>
        <begin position="195"/>
        <end position="212"/>
    </location>
</feature>
<evidence type="ECO:0000256" key="3">
    <source>
        <dbReference type="ARBA" id="ARBA00022692"/>
    </source>
</evidence>
<keyword evidence="4" id="KW-0378">Hydrolase</keyword>
<dbReference type="HOGENOM" id="CLU_040545_1_0_6"/>
<evidence type="ECO:0000256" key="6">
    <source>
        <dbReference type="ARBA" id="ARBA00023136"/>
    </source>
</evidence>
<gene>
    <name evidence="9" type="ORF">J057_09186</name>
</gene>
<dbReference type="InterPro" id="IPR050925">
    <property type="entry name" value="Rhomboid_protease_S54"/>
</dbReference>
<keyword evidence="3 7" id="KW-0812">Transmembrane</keyword>
<dbReference type="RefSeq" id="WP_004579810.1">
    <property type="nucleotide sequence ID" value="NZ_AP028878.1"/>
</dbReference>
<dbReference type="SUPFAM" id="SSF144091">
    <property type="entry name" value="Rhomboid-like"/>
    <property type="match status" value="1"/>
</dbReference>
<evidence type="ECO:0000259" key="8">
    <source>
        <dbReference type="Pfam" id="PF01694"/>
    </source>
</evidence>
<keyword evidence="10" id="KW-1185">Reference proteome</keyword>
<evidence type="ECO:0000256" key="1">
    <source>
        <dbReference type="ARBA" id="ARBA00004141"/>
    </source>
</evidence>
<dbReference type="Gene3D" id="1.20.1540.10">
    <property type="entry name" value="Rhomboid-like"/>
    <property type="match status" value="1"/>
</dbReference>
<dbReference type="InterPro" id="IPR035952">
    <property type="entry name" value="Rhomboid-like_sf"/>
</dbReference>
<dbReference type="EMBL" id="APLQ01000011">
    <property type="protein sequence ID" value="ENO15514.1"/>
    <property type="molecule type" value="Genomic_DNA"/>
</dbReference>